<dbReference type="Pfam" id="PF01740">
    <property type="entry name" value="STAS"/>
    <property type="match status" value="1"/>
</dbReference>
<feature type="transmembrane region" description="Helical" evidence="5">
    <location>
        <begin position="253"/>
        <end position="273"/>
    </location>
</feature>
<accession>A0A068YBK8</accession>
<dbReference type="GO" id="GO:0016020">
    <property type="term" value="C:membrane"/>
    <property type="evidence" value="ECO:0007669"/>
    <property type="project" value="UniProtKB-SubCell"/>
</dbReference>
<evidence type="ECO:0000313" key="8">
    <source>
        <dbReference type="Proteomes" id="UP000017246"/>
    </source>
</evidence>
<dbReference type="eggNOG" id="KOG0236">
    <property type="taxonomic scope" value="Eukaryota"/>
</dbReference>
<dbReference type="Proteomes" id="UP000017246">
    <property type="component" value="Unassembled WGS sequence"/>
</dbReference>
<evidence type="ECO:0000256" key="5">
    <source>
        <dbReference type="SAM" id="Phobius"/>
    </source>
</evidence>
<feature type="transmembrane region" description="Helical" evidence="5">
    <location>
        <begin position="433"/>
        <end position="452"/>
    </location>
</feature>
<feature type="transmembrane region" description="Helical" evidence="5">
    <location>
        <begin position="285"/>
        <end position="308"/>
    </location>
</feature>
<protein>
    <submittedName>
        <fullName evidence="7">Solute carrier family 26</fullName>
    </submittedName>
</protein>
<name>A0A068YBK8_ECHMU</name>
<organism evidence="7 8">
    <name type="scientific">Echinococcus multilocularis</name>
    <name type="common">Fox tapeworm</name>
    <dbReference type="NCBI Taxonomy" id="6211"/>
    <lineage>
        <taxon>Eukaryota</taxon>
        <taxon>Metazoa</taxon>
        <taxon>Spiralia</taxon>
        <taxon>Lophotrochozoa</taxon>
        <taxon>Platyhelminthes</taxon>
        <taxon>Cestoda</taxon>
        <taxon>Eucestoda</taxon>
        <taxon>Cyclophyllidea</taxon>
        <taxon>Taeniidae</taxon>
        <taxon>Echinococcus</taxon>
    </lineage>
</organism>
<comment type="subcellular location">
    <subcellularLocation>
        <location evidence="1">Membrane</location>
        <topology evidence="1">Multi-pass membrane protein</topology>
    </subcellularLocation>
</comment>
<keyword evidence="4 5" id="KW-0472">Membrane</keyword>
<evidence type="ECO:0000256" key="1">
    <source>
        <dbReference type="ARBA" id="ARBA00004141"/>
    </source>
</evidence>
<feature type="transmembrane region" description="Helical" evidence="5">
    <location>
        <begin position="101"/>
        <end position="120"/>
    </location>
</feature>
<dbReference type="OrthoDB" id="288203at2759"/>
<evidence type="ECO:0000256" key="4">
    <source>
        <dbReference type="ARBA" id="ARBA00023136"/>
    </source>
</evidence>
<dbReference type="EMBL" id="LN902842">
    <property type="protein sequence ID" value="CDS39698.1"/>
    <property type="molecule type" value="Genomic_DNA"/>
</dbReference>
<dbReference type="GO" id="GO:0055085">
    <property type="term" value="P:transmembrane transport"/>
    <property type="evidence" value="ECO:0007669"/>
    <property type="project" value="InterPro"/>
</dbReference>
<dbReference type="InterPro" id="IPR011547">
    <property type="entry name" value="SLC26A/SulP_dom"/>
</dbReference>
<dbReference type="CDD" id="cd07042">
    <property type="entry name" value="STAS_SulP_like_sulfate_transporter"/>
    <property type="match status" value="1"/>
</dbReference>
<dbReference type="InterPro" id="IPR002645">
    <property type="entry name" value="STAS_dom"/>
</dbReference>
<feature type="domain" description="STAS" evidence="6">
    <location>
        <begin position="520"/>
        <end position="706"/>
    </location>
</feature>
<sequence length="764" mass="84703">MDAGAEENTRVRYRIRRLTYTQREFADEFHETPKSAFTFAKVKSALRKVRLKTFGFEIFPIFKSLVTYYNLHCFTLDIIAGITMAFFHLPQGMAYGALAGLRPINGLYTSFFPALSYFFFATSRHNSIGTFSLASLLFSEPINRLTLQYYNPRHPINGTAMSDEEYAFRLDLALTLAFCVGVLQIIMALLQVGFLAAYLSGPLISGFMCASAFHIMASQFNYLFGIKLPRVYGPGNLLLKFYNLCAHITETNVATVVICIICIVVLHVFRMYINPFFRRKLKFPIPVELILVVLSTVISHFVGFSSRWGVTVVGKIPSGLPAPVVPTFAHFADLVSDTFVIGIIVFAINAGLVKTYASEFGYDVLDNQELLALGISNAFGSFFQCHTACGALGRTAVVVTIGMASQIASLISCGIFLIILFFIAPYLESLPRAVLGCIVCVALTSTFKKVLDLKRLWKVSKIDASIWLVSFLTTFAVDITYGIGVGFVYSILTVVSRSQYGGRFLLGEARNGDLYSELKRFEELHELKGMKIIRYDGPVYFANVASFQKSVYRLSGVDPVKVQRDSQKRESKWKLFSLHKSRSSTPANSLRNLPTEAVGEKDKVGDMVIRSSKPESSDAEVDGESGEAPEKPLRYIILDASGWMFTDTVGLRGIKEMIKKYTEVDVTIFVAALRPRLREMFANSGVFSVLSEENFFVSVHDAVLVALAELHSTTTVAAAAEDGMGGAVALRRRLTIDEVRSILETDPDATTDLSVMGEERAVVF</sequence>
<keyword evidence="3 5" id="KW-1133">Transmembrane helix</keyword>
<feature type="transmembrane region" description="Helical" evidence="5">
    <location>
        <begin position="407"/>
        <end position="427"/>
    </location>
</feature>
<feature type="transmembrane region" description="Helical" evidence="5">
    <location>
        <begin position="69"/>
        <end position="89"/>
    </location>
</feature>
<feature type="transmembrane region" description="Helical" evidence="5">
    <location>
        <begin position="328"/>
        <end position="348"/>
    </location>
</feature>
<evidence type="ECO:0000259" key="6">
    <source>
        <dbReference type="PROSITE" id="PS50801"/>
    </source>
</evidence>
<dbReference type="STRING" id="6211.A0A068YBK8"/>
<evidence type="ECO:0000256" key="3">
    <source>
        <dbReference type="ARBA" id="ARBA00022989"/>
    </source>
</evidence>
<dbReference type="NCBIfam" id="TIGR00815">
    <property type="entry name" value="sulP"/>
    <property type="match status" value="1"/>
</dbReference>
<feature type="transmembrane region" description="Helical" evidence="5">
    <location>
        <begin position="464"/>
        <end position="489"/>
    </location>
</feature>
<proteinExistence type="predicted"/>
<dbReference type="OMA" id="EFPTIHD"/>
<keyword evidence="8" id="KW-1185">Reference proteome</keyword>
<dbReference type="AlphaFoldDB" id="A0A068YBK8"/>
<gene>
    <name evidence="7" type="ORF">EmuJ_000724200</name>
</gene>
<keyword evidence="2 5" id="KW-0812">Transmembrane</keyword>
<dbReference type="PANTHER" id="PTHR11814">
    <property type="entry name" value="SULFATE TRANSPORTER"/>
    <property type="match status" value="1"/>
</dbReference>
<dbReference type="InterPro" id="IPR001902">
    <property type="entry name" value="SLC26A/SulP_fam"/>
</dbReference>
<dbReference type="PROSITE" id="PS50801">
    <property type="entry name" value="STAS"/>
    <property type="match status" value="1"/>
</dbReference>
<evidence type="ECO:0000313" key="7">
    <source>
        <dbReference type="EMBL" id="CDS39698.1"/>
    </source>
</evidence>
<dbReference type="Pfam" id="PF00916">
    <property type="entry name" value="Sulfate_transp"/>
    <property type="match status" value="1"/>
</dbReference>
<reference evidence="7" key="1">
    <citation type="journal article" date="2013" name="Nature">
        <title>The genomes of four tapeworm species reveal adaptations to parasitism.</title>
        <authorList>
            <person name="Tsai I.J."/>
            <person name="Zarowiecki M."/>
            <person name="Holroyd N."/>
            <person name="Garciarrubio A."/>
            <person name="Sanchez-Flores A."/>
            <person name="Brooks K.L."/>
            <person name="Tracey A."/>
            <person name="Bobes R.J."/>
            <person name="Fragoso G."/>
            <person name="Sciutto E."/>
            <person name="Aslett M."/>
            <person name="Beasley H."/>
            <person name="Bennett H.M."/>
            <person name="Cai J."/>
            <person name="Camicia F."/>
            <person name="Clark R."/>
            <person name="Cucher M."/>
            <person name="De Silva N."/>
            <person name="Day T.A."/>
            <person name="Deplazes P."/>
            <person name="Estrada K."/>
            <person name="Fernandez C."/>
            <person name="Holland P.W."/>
            <person name="Hou J."/>
            <person name="Hu S."/>
            <person name="Huckvale T."/>
            <person name="Hung S.S."/>
            <person name="Kamenetzky L."/>
            <person name="Keane J.A."/>
            <person name="Kiss F."/>
            <person name="Koziol U."/>
            <person name="Lambert O."/>
            <person name="Liu K."/>
            <person name="Luo X."/>
            <person name="Luo Y."/>
            <person name="Macchiaroli N."/>
            <person name="Nichol S."/>
            <person name="Paps J."/>
            <person name="Parkinson J."/>
            <person name="Pouchkina-Stantcheva N."/>
            <person name="Riddiford N."/>
            <person name="Rosenzvit M."/>
            <person name="Salinas G."/>
            <person name="Wasmuth J.D."/>
            <person name="Zamanian M."/>
            <person name="Zheng Y."/>
            <person name="Cai X."/>
            <person name="Soberon X."/>
            <person name="Olson P.D."/>
            <person name="Laclette J.P."/>
            <person name="Brehm K."/>
            <person name="Berriman M."/>
            <person name="Garciarrubio A."/>
            <person name="Bobes R.J."/>
            <person name="Fragoso G."/>
            <person name="Sanchez-Flores A."/>
            <person name="Estrada K."/>
            <person name="Cevallos M.A."/>
            <person name="Morett E."/>
            <person name="Gonzalez V."/>
            <person name="Portillo T."/>
            <person name="Ochoa-Leyva A."/>
            <person name="Jose M.V."/>
            <person name="Sciutto E."/>
            <person name="Landa A."/>
            <person name="Jimenez L."/>
            <person name="Valdes V."/>
            <person name="Carrero J.C."/>
            <person name="Larralde C."/>
            <person name="Morales-Montor J."/>
            <person name="Limon-Lason J."/>
            <person name="Soberon X."/>
            <person name="Laclette J.P."/>
        </authorList>
    </citation>
    <scope>NUCLEOTIDE SEQUENCE [LARGE SCALE GENOMIC DNA]</scope>
</reference>
<dbReference type="InterPro" id="IPR036513">
    <property type="entry name" value="STAS_dom_sf"/>
</dbReference>
<feature type="transmembrane region" description="Helical" evidence="5">
    <location>
        <begin position="172"/>
        <end position="196"/>
    </location>
</feature>
<reference evidence="7" key="2">
    <citation type="submission" date="2015-11" db="EMBL/GenBank/DDBJ databases">
        <authorList>
            <person name="Zhang Y."/>
            <person name="Guo Z."/>
        </authorList>
    </citation>
    <scope>NUCLEOTIDE SEQUENCE</scope>
</reference>
<dbReference type="Gene3D" id="3.30.750.24">
    <property type="entry name" value="STAS domain"/>
    <property type="match status" value="1"/>
</dbReference>
<dbReference type="SUPFAM" id="SSF52091">
    <property type="entry name" value="SpoIIaa-like"/>
    <property type="match status" value="1"/>
</dbReference>
<evidence type="ECO:0000256" key="2">
    <source>
        <dbReference type="ARBA" id="ARBA00022692"/>
    </source>
</evidence>